<reference evidence="7 8" key="1">
    <citation type="journal article" date="2012" name="BMC Genomics">
        <title>Sequencing the genome of Marssonina brunnea reveals fungus-poplar co-evolution.</title>
        <authorList>
            <person name="Zhu S."/>
            <person name="Cao Y.-Z."/>
            <person name="Jiang C."/>
            <person name="Tan B.-Y."/>
            <person name="Wang Z."/>
            <person name="Feng S."/>
            <person name="Zhang L."/>
            <person name="Su X.-H."/>
            <person name="Brejova B."/>
            <person name="Vinar T."/>
            <person name="Xu M."/>
            <person name="Wang M.-X."/>
            <person name="Zhang S.-G."/>
            <person name="Huang M.-R."/>
            <person name="Wu R."/>
            <person name="Zhou Y."/>
        </authorList>
    </citation>
    <scope>NUCLEOTIDE SEQUENCE [LARGE SCALE GENOMIC DNA]</scope>
    <source>
        <strain evidence="7 8">MB_m1</strain>
    </source>
</reference>
<feature type="region of interest" description="Disordered" evidence="5">
    <location>
        <begin position="335"/>
        <end position="381"/>
    </location>
</feature>
<evidence type="ECO:0000256" key="1">
    <source>
        <dbReference type="ARBA" id="ARBA00022723"/>
    </source>
</evidence>
<dbReference type="InParanoid" id="K1WQ12"/>
<dbReference type="GO" id="GO:0003676">
    <property type="term" value="F:nucleic acid binding"/>
    <property type="evidence" value="ECO:0007669"/>
    <property type="project" value="InterPro"/>
</dbReference>
<dbReference type="KEGG" id="mbe:MBM_01617"/>
<dbReference type="GeneID" id="18757552"/>
<keyword evidence="8" id="KW-1185">Reference proteome</keyword>
<dbReference type="RefSeq" id="XP_007289506.1">
    <property type="nucleotide sequence ID" value="XM_007289444.1"/>
</dbReference>
<evidence type="ECO:0000256" key="2">
    <source>
        <dbReference type="ARBA" id="ARBA00022771"/>
    </source>
</evidence>
<dbReference type="EMBL" id="JH921430">
    <property type="protein sequence ID" value="EKD19665.1"/>
    <property type="molecule type" value="Genomic_DNA"/>
</dbReference>
<dbReference type="eggNOG" id="ENOG502R9N6">
    <property type="taxonomic scope" value="Eukaryota"/>
</dbReference>
<accession>K1WQ12</accession>
<proteinExistence type="predicted"/>
<feature type="compositionally biased region" description="Low complexity" evidence="5">
    <location>
        <begin position="284"/>
        <end position="301"/>
    </location>
</feature>
<evidence type="ECO:0000313" key="7">
    <source>
        <dbReference type="EMBL" id="EKD19665.1"/>
    </source>
</evidence>
<dbReference type="GO" id="GO:0008270">
    <property type="term" value="F:zinc ion binding"/>
    <property type="evidence" value="ECO:0007669"/>
    <property type="project" value="UniProtKB-KW"/>
</dbReference>
<protein>
    <recommendedName>
        <fullName evidence="6">CCHC-type domain-containing protein</fullName>
    </recommendedName>
</protein>
<dbReference type="InterPro" id="IPR001878">
    <property type="entry name" value="Znf_CCHC"/>
</dbReference>
<feature type="compositionally biased region" description="Basic and acidic residues" evidence="5">
    <location>
        <begin position="270"/>
        <end position="283"/>
    </location>
</feature>
<feature type="region of interest" description="Disordered" evidence="5">
    <location>
        <begin position="260"/>
        <end position="301"/>
    </location>
</feature>
<sequence length="656" mass="75753">MPRASRPTVGSKDMIIDPYAITDRELFYISQRSLSKSLSAQVSSRATFAIYLRWLEVHRQEPSRRSEHWSNTVMHWVQSLRSRGYQEEEIIGRVEEWKREEGPWMSRSHRHPPTERDIRKAFDEDTRQQREGGNLEERMDRERLVVTHGERKASARMMSGGHDIYRPSDSLFQKPEEAWERKERKRIEQYKLDLPPPVSYICNRCGKKGHHLQMCPTNMDASFDRPPAVDYRCDVCHERGVHFKSLCPKNTDPYSIIQKRKARGIATPTKNDRKKESSIRSRMSDFSVESSSTSSTSYSFPPSVKKLELIESLQDLEKKKQNLFQEQSEEIVGMIREGTGKRVREQDYSRPSGSPQRRKVRKTDREVTPSDNEQDEGGRSDVEMIEYIDENAHADRIFALRPIEISSASRVSDQRENFDEEIEEFTIEKPTKEYPPFVRMLMRTRPEMSEIVNHINKRRRARDMWEQVDREQQQQVKFRPRPTGLFSYEDDQESLLTEDSVVLSSRGGLPEIKMQYDGTCDEPDSRAIGFSETVTSDLRTTHFSKSSTLTTKFRKSPTKVPKATIEIGDGPFRTAVESKMVPMATRRMAKKIEDLKKFGSTFKLATPVPNDLVQILSNNPAKQEEIRKRSGAQQAPVVGSVEAWLASCNADGNSGS</sequence>
<dbReference type="AlphaFoldDB" id="K1WQ12"/>
<gene>
    <name evidence="7" type="ORF">MBM_01617</name>
</gene>
<organism evidence="7 8">
    <name type="scientific">Marssonina brunnea f. sp. multigermtubi (strain MB_m1)</name>
    <name type="common">Marssonina leaf spot fungus</name>
    <dbReference type="NCBI Taxonomy" id="1072389"/>
    <lineage>
        <taxon>Eukaryota</taxon>
        <taxon>Fungi</taxon>
        <taxon>Dikarya</taxon>
        <taxon>Ascomycota</taxon>
        <taxon>Pezizomycotina</taxon>
        <taxon>Leotiomycetes</taxon>
        <taxon>Helotiales</taxon>
        <taxon>Drepanopezizaceae</taxon>
        <taxon>Drepanopeziza</taxon>
    </lineage>
</organism>
<dbReference type="OrthoDB" id="444325at2759"/>
<keyword evidence="2 4" id="KW-0863">Zinc-finger</keyword>
<keyword evidence="1" id="KW-0479">Metal-binding</keyword>
<dbReference type="HOGENOM" id="CLU_418006_0_0_1"/>
<evidence type="ECO:0000313" key="8">
    <source>
        <dbReference type="Proteomes" id="UP000006753"/>
    </source>
</evidence>
<name>K1WQ12_MARBU</name>
<dbReference type="Proteomes" id="UP000006753">
    <property type="component" value="Unassembled WGS sequence"/>
</dbReference>
<evidence type="ECO:0000256" key="3">
    <source>
        <dbReference type="ARBA" id="ARBA00022833"/>
    </source>
</evidence>
<dbReference type="STRING" id="1072389.K1WQ12"/>
<dbReference type="Pfam" id="PF13696">
    <property type="entry name" value="zf-CCHC_2"/>
    <property type="match status" value="1"/>
</dbReference>
<evidence type="ECO:0000256" key="4">
    <source>
        <dbReference type="PROSITE-ProRule" id="PRU00047"/>
    </source>
</evidence>
<feature type="compositionally biased region" description="Basic and acidic residues" evidence="5">
    <location>
        <begin position="338"/>
        <end position="348"/>
    </location>
</feature>
<evidence type="ECO:0000259" key="6">
    <source>
        <dbReference type="PROSITE" id="PS50158"/>
    </source>
</evidence>
<evidence type="ECO:0000256" key="5">
    <source>
        <dbReference type="SAM" id="MobiDB-lite"/>
    </source>
</evidence>
<dbReference type="Gene3D" id="4.10.60.10">
    <property type="entry name" value="Zinc finger, CCHC-type"/>
    <property type="match status" value="1"/>
</dbReference>
<dbReference type="PROSITE" id="PS50158">
    <property type="entry name" value="ZF_CCHC"/>
    <property type="match status" value="1"/>
</dbReference>
<feature type="domain" description="CCHC-type" evidence="6">
    <location>
        <begin position="202"/>
        <end position="216"/>
    </location>
</feature>
<keyword evidence="3" id="KW-0862">Zinc</keyword>
<dbReference type="InterPro" id="IPR025829">
    <property type="entry name" value="Zn_knuckle_CX2CX3GHX4C"/>
</dbReference>